<name>A0A3P7LVL7_DIBLA</name>
<accession>A0A3P7LVL7</accession>
<evidence type="ECO:0000313" key="2">
    <source>
        <dbReference type="Proteomes" id="UP000281553"/>
    </source>
</evidence>
<evidence type="ECO:0000313" key="1">
    <source>
        <dbReference type="EMBL" id="VDN15637.1"/>
    </source>
</evidence>
<sequence length="150" mass="16621">MAYIEDVSAATERTAAGLCVGIGTMRNWVMKIKDRLNPNEQSGLLYCIPRISCPCNYPRQTERMIGSRIHEHDQAVRRGDALSKVAVHTYETGNEFNLAAAKIITHTGKKTGRELIEAESSDDNSVNRSINLASAYTALRRHSRKADTGD</sequence>
<dbReference type="EMBL" id="UYRU01063138">
    <property type="protein sequence ID" value="VDN15637.1"/>
    <property type="molecule type" value="Genomic_DNA"/>
</dbReference>
<protein>
    <submittedName>
        <fullName evidence="1">Uncharacterized protein</fullName>
    </submittedName>
</protein>
<dbReference type="Proteomes" id="UP000281553">
    <property type="component" value="Unassembled WGS sequence"/>
</dbReference>
<organism evidence="1 2">
    <name type="scientific">Dibothriocephalus latus</name>
    <name type="common">Fish tapeworm</name>
    <name type="synonym">Diphyllobothrium latum</name>
    <dbReference type="NCBI Taxonomy" id="60516"/>
    <lineage>
        <taxon>Eukaryota</taxon>
        <taxon>Metazoa</taxon>
        <taxon>Spiralia</taxon>
        <taxon>Lophotrochozoa</taxon>
        <taxon>Platyhelminthes</taxon>
        <taxon>Cestoda</taxon>
        <taxon>Eucestoda</taxon>
        <taxon>Diphyllobothriidea</taxon>
        <taxon>Diphyllobothriidae</taxon>
        <taxon>Dibothriocephalus</taxon>
    </lineage>
</organism>
<gene>
    <name evidence="1" type="ORF">DILT_LOCUS11468</name>
</gene>
<keyword evidence="2" id="KW-1185">Reference proteome</keyword>
<dbReference type="AlphaFoldDB" id="A0A3P7LVL7"/>
<dbReference type="OrthoDB" id="6274432at2759"/>
<proteinExistence type="predicted"/>
<reference evidence="1 2" key="1">
    <citation type="submission" date="2018-11" db="EMBL/GenBank/DDBJ databases">
        <authorList>
            <consortium name="Pathogen Informatics"/>
        </authorList>
    </citation>
    <scope>NUCLEOTIDE SEQUENCE [LARGE SCALE GENOMIC DNA]</scope>
</reference>